<keyword evidence="1" id="KW-0732">Signal</keyword>
<reference evidence="2" key="1">
    <citation type="submission" date="2024-05" db="EMBL/GenBank/DDBJ databases">
        <title>Isolation and characterization of Sporomusa carbonis sp. nov., a carboxydotrophic hydrogenogen in the genus of Sporomusa isolated from a charcoal burning pile.</title>
        <authorList>
            <person name="Boeer T."/>
            <person name="Rosenbaum F."/>
            <person name="Eysell L."/>
            <person name="Mueller V."/>
            <person name="Daniel R."/>
            <person name="Poehlein A."/>
        </authorList>
    </citation>
    <scope>NUCLEOTIDE SEQUENCE [LARGE SCALE GENOMIC DNA]</scope>
    <source>
        <strain evidence="2">DSM 3132</strain>
    </source>
</reference>
<dbReference type="Proteomes" id="UP000216052">
    <property type="component" value="Chromosome"/>
</dbReference>
<evidence type="ECO:0008006" key="4">
    <source>
        <dbReference type="Google" id="ProtNLM"/>
    </source>
</evidence>
<dbReference type="RefSeq" id="WP_093795104.1">
    <property type="nucleotide sequence ID" value="NZ_CP155571.1"/>
</dbReference>
<dbReference type="EMBL" id="CP155571">
    <property type="protein sequence ID" value="XFO70851.1"/>
    <property type="molecule type" value="Genomic_DNA"/>
</dbReference>
<name>A0ABZ3IYB7_SPOA4</name>
<keyword evidence="3" id="KW-1185">Reference proteome</keyword>
<feature type="chain" id="PRO_5045860653" description="DUF2680 domain-containing protein" evidence="1">
    <location>
        <begin position="25"/>
        <end position="139"/>
    </location>
</feature>
<evidence type="ECO:0000256" key="1">
    <source>
        <dbReference type="SAM" id="SignalP"/>
    </source>
</evidence>
<gene>
    <name evidence="2" type="ORF">SPACI_008510</name>
</gene>
<sequence length="139" mass="15113">MKKITGFALIGVLVLSLIGAVALAAPDANSDQGQPGFFPRPCGPTAAQLANMTDEQKAQIATWQKEMFEQRKQMLQKEVEWGWITQSQADEHISFMEQCIKNGNFGMMGMGFGPGMRHHGRGMGPANGGCVYNNVPAQQ</sequence>
<evidence type="ECO:0000313" key="2">
    <source>
        <dbReference type="EMBL" id="XFO70851.1"/>
    </source>
</evidence>
<evidence type="ECO:0000313" key="3">
    <source>
        <dbReference type="Proteomes" id="UP000216052"/>
    </source>
</evidence>
<proteinExistence type="predicted"/>
<dbReference type="InterPro" id="IPR024485">
    <property type="entry name" value="DUF2680"/>
</dbReference>
<protein>
    <recommendedName>
        <fullName evidence="4">DUF2680 domain-containing protein</fullName>
    </recommendedName>
</protein>
<feature type="signal peptide" evidence="1">
    <location>
        <begin position="1"/>
        <end position="24"/>
    </location>
</feature>
<accession>A0ABZ3IYB7</accession>
<organism evidence="2 3">
    <name type="scientific">Sporomusa acidovorans (strain ATCC 49682 / DSM 3132 / Mol)</name>
    <dbReference type="NCBI Taxonomy" id="1123286"/>
    <lineage>
        <taxon>Bacteria</taxon>
        <taxon>Bacillati</taxon>
        <taxon>Bacillota</taxon>
        <taxon>Negativicutes</taxon>
        <taxon>Selenomonadales</taxon>
        <taxon>Sporomusaceae</taxon>
        <taxon>Sporomusa</taxon>
    </lineage>
</organism>
<dbReference type="Pfam" id="PF10925">
    <property type="entry name" value="DUF2680"/>
    <property type="match status" value="1"/>
</dbReference>